<dbReference type="InterPro" id="IPR036612">
    <property type="entry name" value="KH_dom_type_1_sf"/>
</dbReference>
<dbReference type="CDD" id="cd22431">
    <property type="entry name" value="KH-I_RNaseY"/>
    <property type="match status" value="1"/>
</dbReference>
<feature type="region of interest" description="Disordered" evidence="7">
    <location>
        <begin position="55"/>
        <end position="79"/>
    </location>
</feature>
<sequence>MTSVIVSAAIALIAGVAAGFFYRQASLSKKLKENDTKHKELIIEAKDEALKIKEEAEKERQNKLKDISERERSLSRREENLESRLERYESAKTQIEEKQKSIETIKKEIEEIRLEKIKELEKVAKLKTTEARDQIIKEVERDYEADIVKKVREMKELLKENSEQEARKILSVAIGRMANEFTAEHTATSVQIPSEEMKGRIIGKEGRNIQAFERATGVDLIIDETPDTVLLSSFDPIRRHVAKVALERLISDGRIQPSRIEEVVAKVQQDVKKEAKEAGEKAVFDLGVHGLHGDLIKIIGNLKFRTSYGQNVLAHSMEVANIAALLAAEVGADVNIVKKAGILHDIGKAVSHEIQGSHHHLSAEIARKYGVSEDVIHAVLAHHDDVEAKTVEAILVKAADAISGSRPGARRETLENYVQRLKDLENIANSFEGVDKTFAIQAGREVRIIVKPEAVTDLEAIKLSKDIARKIEQDLQYPGMIKVNVIREVRSEEYAK</sequence>
<keyword evidence="4 5" id="KW-0694">RNA-binding</keyword>
<protein>
    <recommendedName>
        <fullName evidence="5 6">Ribonuclease Y</fullName>
        <shortName evidence="5">RNase Y</shortName>
        <ecNumber evidence="5 6">3.1.-.-</ecNumber>
    </recommendedName>
</protein>
<organism evidence="9">
    <name type="scientific">candidate division WS2 bacterium ADurb.Bin280</name>
    <dbReference type="NCBI Taxonomy" id="1852829"/>
    <lineage>
        <taxon>Bacteria</taxon>
        <taxon>candidate division WS2</taxon>
    </lineage>
</organism>
<comment type="caution">
    <text evidence="9">The sequence shown here is derived from an EMBL/GenBank/DDBJ whole genome shotgun (WGS) entry which is preliminary data.</text>
</comment>
<evidence type="ECO:0000259" key="8">
    <source>
        <dbReference type="PROSITE" id="PS51831"/>
    </source>
</evidence>
<dbReference type="InterPro" id="IPR017705">
    <property type="entry name" value="Ribonuclease_Y"/>
</dbReference>
<dbReference type="SMART" id="SM00471">
    <property type="entry name" value="HDc"/>
    <property type="match status" value="1"/>
</dbReference>
<evidence type="ECO:0000313" key="9">
    <source>
        <dbReference type="EMBL" id="OQA52657.1"/>
    </source>
</evidence>
<dbReference type="Proteomes" id="UP000485367">
    <property type="component" value="Unassembled WGS sequence"/>
</dbReference>
<keyword evidence="3 5" id="KW-0378">Hydrolase</keyword>
<dbReference type="CDD" id="cd00077">
    <property type="entry name" value="HDc"/>
    <property type="match status" value="1"/>
</dbReference>
<dbReference type="GO" id="GO:0006402">
    <property type="term" value="P:mRNA catabolic process"/>
    <property type="evidence" value="ECO:0007669"/>
    <property type="project" value="UniProtKB-UniRule"/>
</dbReference>
<dbReference type="Pfam" id="PF01966">
    <property type="entry name" value="HD"/>
    <property type="match status" value="1"/>
</dbReference>
<dbReference type="SMART" id="SM00322">
    <property type="entry name" value="KH"/>
    <property type="match status" value="1"/>
</dbReference>
<dbReference type="InterPro" id="IPR006674">
    <property type="entry name" value="HD_domain"/>
</dbReference>
<proteinExistence type="inferred from homology"/>
<comment type="function">
    <text evidence="5">Endoribonuclease that initiates mRNA decay.</text>
</comment>
<feature type="domain" description="HD" evidence="8">
    <location>
        <begin position="312"/>
        <end position="405"/>
    </location>
</feature>
<dbReference type="AlphaFoldDB" id="A0A1V5SDU6"/>
<dbReference type="PROSITE" id="PS50084">
    <property type="entry name" value="KH_TYPE_1"/>
    <property type="match status" value="1"/>
</dbReference>
<dbReference type="PANTHER" id="PTHR12826:SF15">
    <property type="entry name" value="RIBONUCLEASE Y"/>
    <property type="match status" value="1"/>
</dbReference>
<comment type="similarity">
    <text evidence="5">Belongs to the RNase Y family.</text>
</comment>
<evidence type="ECO:0000256" key="5">
    <source>
        <dbReference type="HAMAP-Rule" id="MF_00335"/>
    </source>
</evidence>
<accession>A0A1V5SDU6</accession>
<dbReference type="Gene3D" id="1.10.3210.10">
    <property type="entry name" value="Hypothetical protein af1432"/>
    <property type="match status" value="1"/>
</dbReference>
<reference evidence="9" key="1">
    <citation type="submission" date="2017-02" db="EMBL/GenBank/DDBJ databases">
        <title>Delving into the versatile metabolic prowess of the omnipresent phylum Bacteroidetes.</title>
        <authorList>
            <person name="Nobu M.K."/>
            <person name="Mei R."/>
            <person name="Narihiro T."/>
            <person name="Kuroda K."/>
            <person name="Liu W.-T."/>
        </authorList>
    </citation>
    <scope>NUCLEOTIDE SEQUENCE</scope>
    <source>
        <strain evidence="9">ADurb.Bin280</strain>
    </source>
</reference>
<dbReference type="EMBL" id="MWBO01000025">
    <property type="protein sequence ID" value="OQA52657.1"/>
    <property type="molecule type" value="Genomic_DNA"/>
</dbReference>
<dbReference type="InterPro" id="IPR022711">
    <property type="entry name" value="RNase_Y_N"/>
</dbReference>
<dbReference type="GO" id="GO:0004521">
    <property type="term" value="F:RNA endonuclease activity"/>
    <property type="evidence" value="ECO:0007669"/>
    <property type="project" value="UniProtKB-UniRule"/>
</dbReference>
<dbReference type="SUPFAM" id="SSF109604">
    <property type="entry name" value="HD-domain/PDEase-like"/>
    <property type="match status" value="1"/>
</dbReference>
<dbReference type="Pfam" id="PF12072">
    <property type="entry name" value="RNase_Y_N"/>
    <property type="match status" value="1"/>
</dbReference>
<name>A0A1V5SDU6_9BACT</name>
<dbReference type="GO" id="GO:0016787">
    <property type="term" value="F:hydrolase activity"/>
    <property type="evidence" value="ECO:0007669"/>
    <property type="project" value="UniProtKB-KW"/>
</dbReference>
<dbReference type="InterPro" id="IPR003607">
    <property type="entry name" value="HD/PDEase_dom"/>
</dbReference>
<evidence type="ECO:0000256" key="3">
    <source>
        <dbReference type="ARBA" id="ARBA00022801"/>
    </source>
</evidence>
<dbReference type="InterPro" id="IPR004088">
    <property type="entry name" value="KH_dom_type_1"/>
</dbReference>
<evidence type="ECO:0000256" key="1">
    <source>
        <dbReference type="ARBA" id="ARBA00022722"/>
    </source>
</evidence>
<dbReference type="PANTHER" id="PTHR12826">
    <property type="entry name" value="RIBONUCLEASE Y"/>
    <property type="match status" value="1"/>
</dbReference>
<dbReference type="InterPro" id="IPR006675">
    <property type="entry name" value="HDIG_dom"/>
</dbReference>
<evidence type="ECO:0000256" key="4">
    <source>
        <dbReference type="ARBA" id="ARBA00022884"/>
    </source>
</evidence>
<dbReference type="NCBIfam" id="TIGR03319">
    <property type="entry name" value="RNase_Y"/>
    <property type="match status" value="1"/>
</dbReference>
<keyword evidence="1 5" id="KW-0540">Nuclease</keyword>
<evidence type="ECO:0000256" key="7">
    <source>
        <dbReference type="SAM" id="MobiDB-lite"/>
    </source>
</evidence>
<gene>
    <name evidence="5 9" type="primary">rny</name>
    <name evidence="9" type="ORF">BWY43_00391</name>
</gene>
<dbReference type="Pfam" id="PF00013">
    <property type="entry name" value="KH_1"/>
    <property type="match status" value="1"/>
</dbReference>
<dbReference type="GO" id="GO:0003723">
    <property type="term" value="F:RNA binding"/>
    <property type="evidence" value="ECO:0007669"/>
    <property type="project" value="UniProtKB-UniRule"/>
</dbReference>
<dbReference type="GO" id="GO:0005886">
    <property type="term" value="C:plasma membrane"/>
    <property type="evidence" value="ECO:0007669"/>
    <property type="project" value="UniProtKB-UniRule"/>
</dbReference>
<dbReference type="NCBIfam" id="TIGR00277">
    <property type="entry name" value="HDIG"/>
    <property type="match status" value="1"/>
</dbReference>
<keyword evidence="2 5" id="KW-0255">Endonuclease</keyword>
<evidence type="ECO:0000256" key="6">
    <source>
        <dbReference type="NCBIfam" id="TIGR03319"/>
    </source>
</evidence>
<evidence type="ECO:0000256" key="2">
    <source>
        <dbReference type="ARBA" id="ARBA00022759"/>
    </source>
</evidence>
<dbReference type="HAMAP" id="MF_00335">
    <property type="entry name" value="RNase_Y"/>
    <property type="match status" value="1"/>
</dbReference>
<dbReference type="PROSITE" id="PS51831">
    <property type="entry name" value="HD"/>
    <property type="match status" value="1"/>
</dbReference>
<dbReference type="EC" id="3.1.-.-" evidence="5 6"/>
<dbReference type="InterPro" id="IPR004087">
    <property type="entry name" value="KH_dom"/>
</dbReference>
<dbReference type="SUPFAM" id="SSF54791">
    <property type="entry name" value="Eukaryotic type KH-domain (KH-domain type I)"/>
    <property type="match status" value="1"/>
</dbReference>